<evidence type="ECO:0000256" key="4">
    <source>
        <dbReference type="SAM" id="MobiDB-lite"/>
    </source>
</evidence>
<reference evidence="6 7" key="1">
    <citation type="journal article" date="2021" name="Int. J. Syst. Evol. Microbiol.">
        <title>Reticulibacter mediterranei gen. nov., sp. nov., within the new family Reticulibacteraceae fam. nov., and Ktedonospora formicarum gen. nov., sp. nov., Ktedonobacter robiniae sp. nov., Dictyobacter formicarum sp. nov. and Dictyobacter arantiisoli sp. nov., belonging to the class Ktedonobacteria.</title>
        <authorList>
            <person name="Yabe S."/>
            <person name="Zheng Y."/>
            <person name="Wang C.M."/>
            <person name="Sakai Y."/>
            <person name="Abe K."/>
            <person name="Yokota A."/>
            <person name="Donadio S."/>
            <person name="Cavaletti L."/>
            <person name="Monciardini P."/>
        </authorList>
    </citation>
    <scope>NUCLEOTIDE SEQUENCE [LARGE SCALE GENOMIC DNA]</scope>
    <source>
        <strain evidence="6 7">SOSP1-9</strain>
    </source>
</reference>
<proteinExistence type="predicted"/>
<keyword evidence="3" id="KW-0804">Transcription</keyword>
<dbReference type="SMART" id="SM00895">
    <property type="entry name" value="FCD"/>
    <property type="match status" value="1"/>
</dbReference>
<name>A0ABQ3VSI6_9CHLR</name>
<dbReference type="SUPFAM" id="SSF46785">
    <property type="entry name" value="Winged helix' DNA-binding domain"/>
    <property type="match status" value="1"/>
</dbReference>
<evidence type="ECO:0000313" key="7">
    <source>
        <dbReference type="Proteomes" id="UP000635565"/>
    </source>
</evidence>
<evidence type="ECO:0000256" key="3">
    <source>
        <dbReference type="ARBA" id="ARBA00023163"/>
    </source>
</evidence>
<accession>A0ABQ3VSI6</accession>
<dbReference type="SMART" id="SM00345">
    <property type="entry name" value="HTH_GNTR"/>
    <property type="match status" value="1"/>
</dbReference>
<evidence type="ECO:0000256" key="2">
    <source>
        <dbReference type="ARBA" id="ARBA00023125"/>
    </source>
</evidence>
<protein>
    <submittedName>
        <fullName evidence="6">GntR family transcriptional regulator</fullName>
    </submittedName>
</protein>
<dbReference type="PANTHER" id="PTHR43537:SF24">
    <property type="entry name" value="GLUCONATE OPERON TRANSCRIPTIONAL REPRESSOR"/>
    <property type="match status" value="1"/>
</dbReference>
<dbReference type="EMBL" id="BNJJ01000021">
    <property type="protein sequence ID" value="GHO88081.1"/>
    <property type="molecule type" value="Genomic_DNA"/>
</dbReference>
<keyword evidence="1" id="KW-0805">Transcription regulation</keyword>
<dbReference type="PROSITE" id="PS50949">
    <property type="entry name" value="HTH_GNTR"/>
    <property type="match status" value="1"/>
</dbReference>
<evidence type="ECO:0000259" key="5">
    <source>
        <dbReference type="PROSITE" id="PS50949"/>
    </source>
</evidence>
<dbReference type="InterPro" id="IPR008920">
    <property type="entry name" value="TF_FadR/GntR_C"/>
</dbReference>
<dbReference type="InterPro" id="IPR036390">
    <property type="entry name" value="WH_DNA-bd_sf"/>
</dbReference>
<feature type="domain" description="HTH gntR-type" evidence="5">
    <location>
        <begin position="28"/>
        <end position="95"/>
    </location>
</feature>
<gene>
    <name evidence="6" type="ORF">KSZ_60870</name>
</gene>
<dbReference type="InterPro" id="IPR011711">
    <property type="entry name" value="GntR_C"/>
</dbReference>
<feature type="region of interest" description="Disordered" evidence="4">
    <location>
        <begin position="1"/>
        <end position="26"/>
    </location>
</feature>
<evidence type="ECO:0000313" key="6">
    <source>
        <dbReference type="EMBL" id="GHO88081.1"/>
    </source>
</evidence>
<evidence type="ECO:0000256" key="1">
    <source>
        <dbReference type="ARBA" id="ARBA00023015"/>
    </source>
</evidence>
<dbReference type="InterPro" id="IPR036388">
    <property type="entry name" value="WH-like_DNA-bd_sf"/>
</dbReference>
<dbReference type="Pfam" id="PF07729">
    <property type="entry name" value="FCD"/>
    <property type="match status" value="1"/>
</dbReference>
<dbReference type="SUPFAM" id="SSF48008">
    <property type="entry name" value="GntR ligand-binding domain-like"/>
    <property type="match status" value="1"/>
</dbReference>
<dbReference type="Gene3D" id="1.10.10.10">
    <property type="entry name" value="Winged helix-like DNA-binding domain superfamily/Winged helix DNA-binding domain"/>
    <property type="match status" value="1"/>
</dbReference>
<organism evidence="6 7">
    <name type="scientific">Dictyobacter formicarum</name>
    <dbReference type="NCBI Taxonomy" id="2778368"/>
    <lineage>
        <taxon>Bacteria</taxon>
        <taxon>Bacillati</taxon>
        <taxon>Chloroflexota</taxon>
        <taxon>Ktedonobacteria</taxon>
        <taxon>Ktedonobacterales</taxon>
        <taxon>Dictyobacteraceae</taxon>
        <taxon>Dictyobacter</taxon>
    </lineage>
</organism>
<dbReference type="InterPro" id="IPR000524">
    <property type="entry name" value="Tscrpt_reg_HTH_GntR"/>
</dbReference>
<dbReference type="Gene3D" id="1.20.120.530">
    <property type="entry name" value="GntR ligand-binding domain-like"/>
    <property type="match status" value="1"/>
</dbReference>
<dbReference type="PANTHER" id="PTHR43537">
    <property type="entry name" value="TRANSCRIPTIONAL REGULATOR, GNTR FAMILY"/>
    <property type="match status" value="1"/>
</dbReference>
<dbReference type="RefSeq" id="WP_201365653.1">
    <property type="nucleotide sequence ID" value="NZ_BNJJ01000021.1"/>
</dbReference>
<dbReference type="Pfam" id="PF00392">
    <property type="entry name" value="GntR"/>
    <property type="match status" value="1"/>
</dbReference>
<comment type="caution">
    <text evidence="6">The sequence shown here is derived from an EMBL/GenBank/DDBJ whole genome shotgun (WGS) entry which is preliminary data.</text>
</comment>
<sequence length="239" mass="27269">MAEEESTQVRHNPTLKTASPLLRRPPSRSLPDLAYEAIVQAIVDRQYDPGSRLNIDALAAQLEMSNTPVREALTRAAMQRLVLQDNNRGFIVAPLLNEREYHQLFEVRALLELHALQSSLPDQDIMKRLTELAEIMPSMKHGAIYRDFKQFNQADREFHYLLISSSRNSFLIRAWSDLHFHLHVGRLYAGEGIIDFSQALLEHSAIVEALQKNDRQALVEAASQHIQHAEVRLSHLLPS</sequence>
<keyword evidence="2" id="KW-0238">DNA-binding</keyword>
<keyword evidence="7" id="KW-1185">Reference proteome</keyword>
<dbReference type="Proteomes" id="UP000635565">
    <property type="component" value="Unassembled WGS sequence"/>
</dbReference>